<dbReference type="SUPFAM" id="SSF52540">
    <property type="entry name" value="P-loop containing nucleoside triphosphate hydrolases"/>
    <property type="match status" value="1"/>
</dbReference>
<reference evidence="11 12" key="1">
    <citation type="journal article" date="2017" name="Int. J. Parasitol.">
        <title>The genome of the protozoan parasite Cystoisospora suis and a reverse vaccinology approach to identify vaccine candidates.</title>
        <authorList>
            <person name="Palmieri N."/>
            <person name="Shrestha A."/>
            <person name="Ruttkowski B."/>
            <person name="Beck T."/>
            <person name="Vogl C."/>
            <person name="Tomley F."/>
            <person name="Blake D.P."/>
            <person name="Joachim A."/>
        </authorList>
    </citation>
    <scope>NUCLEOTIDE SEQUENCE [LARGE SCALE GENOMIC DNA]</scope>
    <source>
        <strain evidence="11 12">Wien I</strain>
    </source>
</reference>
<dbReference type="Pfam" id="PF01061">
    <property type="entry name" value="ABC2_membrane"/>
    <property type="match status" value="1"/>
</dbReference>
<keyword evidence="12" id="KW-1185">Reference proteome</keyword>
<feature type="transmembrane region" description="Helical" evidence="9">
    <location>
        <begin position="798"/>
        <end position="818"/>
    </location>
</feature>
<evidence type="ECO:0000256" key="8">
    <source>
        <dbReference type="SAM" id="MobiDB-lite"/>
    </source>
</evidence>
<dbReference type="InterPro" id="IPR003439">
    <property type="entry name" value="ABC_transporter-like_ATP-bd"/>
</dbReference>
<organism evidence="11 12">
    <name type="scientific">Cystoisospora suis</name>
    <dbReference type="NCBI Taxonomy" id="483139"/>
    <lineage>
        <taxon>Eukaryota</taxon>
        <taxon>Sar</taxon>
        <taxon>Alveolata</taxon>
        <taxon>Apicomplexa</taxon>
        <taxon>Conoidasida</taxon>
        <taxon>Coccidia</taxon>
        <taxon>Eucoccidiorida</taxon>
        <taxon>Eimeriorina</taxon>
        <taxon>Sarcocystidae</taxon>
        <taxon>Cystoisospora</taxon>
    </lineage>
</organism>
<dbReference type="OrthoDB" id="184675at2759"/>
<keyword evidence="4" id="KW-0547">Nucleotide-binding</keyword>
<dbReference type="GO" id="GO:0016887">
    <property type="term" value="F:ATP hydrolysis activity"/>
    <property type="evidence" value="ECO:0007669"/>
    <property type="project" value="InterPro"/>
</dbReference>
<evidence type="ECO:0000259" key="10">
    <source>
        <dbReference type="PROSITE" id="PS50893"/>
    </source>
</evidence>
<dbReference type="PANTHER" id="PTHR48041:SF139">
    <property type="entry name" value="PROTEIN SCARLET"/>
    <property type="match status" value="1"/>
</dbReference>
<dbReference type="AlphaFoldDB" id="A0A2C6KQ72"/>
<keyword evidence="6 9" id="KW-1133">Transmembrane helix</keyword>
<dbReference type="InterPro" id="IPR027417">
    <property type="entry name" value="P-loop_NTPase"/>
</dbReference>
<feature type="compositionally biased region" description="Basic and acidic residues" evidence="8">
    <location>
        <begin position="108"/>
        <end position="159"/>
    </location>
</feature>
<dbReference type="InterPro" id="IPR003593">
    <property type="entry name" value="AAA+_ATPase"/>
</dbReference>
<feature type="compositionally biased region" description="Basic and acidic residues" evidence="8">
    <location>
        <begin position="510"/>
        <end position="531"/>
    </location>
</feature>
<dbReference type="InterPro" id="IPR017871">
    <property type="entry name" value="ABC_transporter-like_CS"/>
</dbReference>
<gene>
    <name evidence="11" type="ORF">CSUI_007637</name>
</gene>
<dbReference type="GeneID" id="94430993"/>
<dbReference type="EMBL" id="MIGC01004090">
    <property type="protein sequence ID" value="PHJ18533.1"/>
    <property type="molecule type" value="Genomic_DNA"/>
</dbReference>
<comment type="subcellular location">
    <subcellularLocation>
        <location evidence="1">Membrane</location>
        <topology evidence="1">Multi-pass membrane protein</topology>
    </subcellularLocation>
</comment>
<feature type="transmembrane region" description="Helical" evidence="9">
    <location>
        <begin position="651"/>
        <end position="669"/>
    </location>
</feature>
<evidence type="ECO:0000256" key="5">
    <source>
        <dbReference type="ARBA" id="ARBA00022840"/>
    </source>
</evidence>
<evidence type="ECO:0000256" key="2">
    <source>
        <dbReference type="ARBA" id="ARBA00022448"/>
    </source>
</evidence>
<keyword evidence="3 9" id="KW-0812">Transmembrane</keyword>
<feature type="domain" description="ABC transporter" evidence="10">
    <location>
        <begin position="197"/>
        <end position="436"/>
    </location>
</feature>
<dbReference type="GO" id="GO:0140359">
    <property type="term" value="F:ABC-type transporter activity"/>
    <property type="evidence" value="ECO:0007669"/>
    <property type="project" value="InterPro"/>
</dbReference>
<evidence type="ECO:0000256" key="4">
    <source>
        <dbReference type="ARBA" id="ARBA00022741"/>
    </source>
</evidence>
<evidence type="ECO:0000313" key="11">
    <source>
        <dbReference type="EMBL" id="PHJ18533.1"/>
    </source>
</evidence>
<feature type="region of interest" description="Disordered" evidence="8">
    <location>
        <begin position="507"/>
        <end position="531"/>
    </location>
</feature>
<accession>A0A2C6KQ72</accession>
<dbReference type="Gene3D" id="3.40.50.300">
    <property type="entry name" value="P-loop containing nucleotide triphosphate hydrolases"/>
    <property type="match status" value="1"/>
</dbReference>
<feature type="transmembrane region" description="Helical" evidence="9">
    <location>
        <begin position="675"/>
        <end position="699"/>
    </location>
</feature>
<dbReference type="InterPro" id="IPR013525">
    <property type="entry name" value="ABC2_TM"/>
</dbReference>
<protein>
    <submittedName>
        <fullName evidence="11">Atp-binding cassette g family transporter abcg84</fullName>
    </submittedName>
</protein>
<evidence type="ECO:0000313" key="12">
    <source>
        <dbReference type="Proteomes" id="UP000221165"/>
    </source>
</evidence>
<dbReference type="Proteomes" id="UP000221165">
    <property type="component" value="Unassembled WGS sequence"/>
</dbReference>
<proteinExistence type="predicted"/>
<dbReference type="PROSITE" id="PS00211">
    <property type="entry name" value="ABC_TRANSPORTER_1"/>
    <property type="match status" value="1"/>
</dbReference>
<feature type="transmembrane region" description="Helical" evidence="9">
    <location>
        <begin position="573"/>
        <end position="590"/>
    </location>
</feature>
<evidence type="ECO:0000256" key="6">
    <source>
        <dbReference type="ARBA" id="ARBA00022989"/>
    </source>
</evidence>
<feature type="region of interest" description="Disordered" evidence="8">
    <location>
        <begin position="1"/>
        <end position="159"/>
    </location>
</feature>
<dbReference type="InterPro" id="IPR050352">
    <property type="entry name" value="ABCG_transporters"/>
</dbReference>
<evidence type="ECO:0000256" key="1">
    <source>
        <dbReference type="ARBA" id="ARBA00004141"/>
    </source>
</evidence>
<dbReference type="RefSeq" id="XP_067920239.1">
    <property type="nucleotide sequence ID" value="XM_068067782.1"/>
</dbReference>
<sequence>MAQGSPASAFPSCASGASGLPSSHKGDPNSTEEEESPNTPAVVSSQEQFARAPRLPNNTFKIRQSGPEASPDSSGQHTALPGGDRSSASSSEVAGQRDTRPTAPPEGVLKDPTDRNTLQEKTADRQEQSSRKDGSELKRGKSPHDAEQGGKAEISEKDSPIRPCRKLSVVWTDITFQARVSKARPSIFGVPPLSDILNAIDALTGRGSMKPILLGVSGAVYPGDMVALMGASGAGKSTLLNVLSRRIQNNGGSVKYGDLAVDLKSAKKMSCYIQQDDLFNGFITVREHLECMVRLRTNLGASEGQALVERILVTFGLSKAADNCIGNLQMGAKRGISGGEKKRLTVATEILTNPSIIFADEPTTGLDSFIAESIMSVFEALALRGRTVICTIHQPSTRVFEMFNKVMLLAEGRVVFYGDRLALPPYLALLGSPMPAYTSVADFVLDVLSTPDKGDTTRDLAIKLEEAWKQKGILFMKEWESGLREKYLDHLKTEGILERFGSVKRKGPRHAVETRQTEEPTESPKVETKESALEKKEDFASEVRVSWWTQFRVLLHRGGLANKRNPQLLQARIGQTLVSALLIGFIFFRLDKNVAVSKNGAANIINLNQGITGLAAVLQTFTSDKVVAVREYRAGTYSLVPYYLAKTTSDLGFQIFNPLVFFTLVWYMMNLNDAAVRWLWGLAFIFLQTNASISIGYLVSCLSPDMEVALACMPLVTMPLVLVSGFMIILDSLPRFWIWLPYLSPFRWAWSGIMHAIWEDVQLDPCPADLRPPACYNSGNEVLKYYCIDGDKMWLNAIYLIIHVVGYRLLGLLALIILNRRN</sequence>
<evidence type="ECO:0000256" key="3">
    <source>
        <dbReference type="ARBA" id="ARBA00022692"/>
    </source>
</evidence>
<evidence type="ECO:0000256" key="7">
    <source>
        <dbReference type="ARBA" id="ARBA00023136"/>
    </source>
</evidence>
<dbReference type="Pfam" id="PF00005">
    <property type="entry name" value="ABC_tran"/>
    <property type="match status" value="1"/>
</dbReference>
<dbReference type="PANTHER" id="PTHR48041">
    <property type="entry name" value="ABC TRANSPORTER G FAMILY MEMBER 28"/>
    <property type="match status" value="1"/>
</dbReference>
<keyword evidence="5 11" id="KW-0067">ATP-binding</keyword>
<dbReference type="VEuPathDB" id="ToxoDB:CSUI_007637"/>
<name>A0A2C6KQ72_9APIC</name>
<keyword evidence="7 9" id="KW-0472">Membrane</keyword>
<keyword evidence="2" id="KW-0813">Transport</keyword>
<feature type="transmembrane region" description="Helical" evidence="9">
    <location>
        <begin position="708"/>
        <end position="730"/>
    </location>
</feature>
<evidence type="ECO:0000256" key="9">
    <source>
        <dbReference type="SAM" id="Phobius"/>
    </source>
</evidence>
<comment type="caution">
    <text evidence="11">The sequence shown here is derived from an EMBL/GenBank/DDBJ whole genome shotgun (WGS) entry which is preliminary data.</text>
</comment>
<dbReference type="SMART" id="SM00382">
    <property type="entry name" value="AAA"/>
    <property type="match status" value="1"/>
</dbReference>
<feature type="compositionally biased region" description="Polar residues" evidence="8">
    <location>
        <begin position="37"/>
        <end position="48"/>
    </location>
</feature>
<dbReference type="GO" id="GO:0005886">
    <property type="term" value="C:plasma membrane"/>
    <property type="evidence" value="ECO:0007669"/>
    <property type="project" value="TreeGrafter"/>
</dbReference>
<dbReference type="PROSITE" id="PS50893">
    <property type="entry name" value="ABC_TRANSPORTER_2"/>
    <property type="match status" value="1"/>
</dbReference>
<dbReference type="GO" id="GO:0005524">
    <property type="term" value="F:ATP binding"/>
    <property type="evidence" value="ECO:0007669"/>
    <property type="project" value="UniProtKB-KW"/>
</dbReference>